<dbReference type="Gene3D" id="3.30.1370.210">
    <property type="match status" value="1"/>
</dbReference>
<keyword evidence="2 5" id="KW-0863">Zinc-finger</keyword>
<evidence type="ECO:0000256" key="3">
    <source>
        <dbReference type="ARBA" id="ARBA00022833"/>
    </source>
</evidence>
<keyword evidence="3 5" id="KW-0862">Zinc</keyword>
<feature type="domain" description="C3H1-type" evidence="6">
    <location>
        <begin position="128"/>
        <end position="154"/>
    </location>
</feature>
<dbReference type="InterPro" id="IPR045234">
    <property type="entry name" value="Unkempt-like"/>
</dbReference>
<evidence type="ECO:0000256" key="5">
    <source>
        <dbReference type="PROSITE-ProRule" id="PRU00723"/>
    </source>
</evidence>
<dbReference type="InterPro" id="IPR057444">
    <property type="entry name" value="Znf-CCCH_AtC3H23-like"/>
</dbReference>
<reference evidence="7 8" key="1">
    <citation type="journal article" date="2022" name="Nat. Plants">
        <title>Genomes of leafy and leafless Platanthera orchids illuminate the evolution of mycoheterotrophy.</title>
        <authorList>
            <person name="Li M.H."/>
            <person name="Liu K.W."/>
            <person name="Li Z."/>
            <person name="Lu H.C."/>
            <person name="Ye Q.L."/>
            <person name="Zhang D."/>
            <person name="Wang J.Y."/>
            <person name="Li Y.F."/>
            <person name="Zhong Z.M."/>
            <person name="Liu X."/>
            <person name="Yu X."/>
            <person name="Liu D.K."/>
            <person name="Tu X.D."/>
            <person name="Liu B."/>
            <person name="Hao Y."/>
            <person name="Liao X.Y."/>
            <person name="Jiang Y.T."/>
            <person name="Sun W.H."/>
            <person name="Chen J."/>
            <person name="Chen Y.Q."/>
            <person name="Ai Y."/>
            <person name="Zhai J.W."/>
            <person name="Wu S.S."/>
            <person name="Zhou Z."/>
            <person name="Hsiao Y.Y."/>
            <person name="Wu W.L."/>
            <person name="Chen Y.Y."/>
            <person name="Lin Y.F."/>
            <person name="Hsu J.L."/>
            <person name="Li C.Y."/>
            <person name="Wang Z.W."/>
            <person name="Zhao X."/>
            <person name="Zhong W.Y."/>
            <person name="Ma X.K."/>
            <person name="Ma L."/>
            <person name="Huang J."/>
            <person name="Chen G.Z."/>
            <person name="Huang M.Z."/>
            <person name="Huang L."/>
            <person name="Peng D.H."/>
            <person name="Luo Y.B."/>
            <person name="Zou S.Q."/>
            <person name="Chen S.P."/>
            <person name="Lan S."/>
            <person name="Tsai W.C."/>
            <person name="Van de Peer Y."/>
            <person name="Liu Z.J."/>
        </authorList>
    </citation>
    <scope>NUCLEOTIDE SEQUENCE [LARGE SCALE GENOMIC DNA]</scope>
    <source>
        <strain evidence="7">Lor288</strain>
    </source>
</reference>
<evidence type="ECO:0000256" key="1">
    <source>
        <dbReference type="ARBA" id="ARBA00022723"/>
    </source>
</evidence>
<keyword evidence="1 5" id="KW-0479">Metal-binding</keyword>
<keyword evidence="4" id="KW-0238">DNA-binding</keyword>
<dbReference type="Pfam" id="PF25512">
    <property type="entry name" value="zf-CCCH_AtC3H23"/>
    <property type="match status" value="1"/>
</dbReference>
<evidence type="ECO:0000313" key="7">
    <source>
        <dbReference type="EMBL" id="KAK8963715.1"/>
    </source>
</evidence>
<dbReference type="PANTHER" id="PTHR14493:SF152">
    <property type="entry name" value="C3H1-TYPE DOMAIN-CONTAINING PROTEIN"/>
    <property type="match status" value="1"/>
</dbReference>
<evidence type="ECO:0000259" key="6">
    <source>
        <dbReference type="PROSITE" id="PS50103"/>
    </source>
</evidence>
<dbReference type="PROSITE" id="PS50103">
    <property type="entry name" value="ZF_C3H1"/>
    <property type="match status" value="1"/>
</dbReference>
<protein>
    <submittedName>
        <fullName evidence="7">Zinc finger CCCH domain-containing protein 20</fullName>
    </submittedName>
</protein>
<keyword evidence="8" id="KW-1185">Reference proteome</keyword>
<name>A0ABR2MHW5_9ASPA</name>
<comment type="caution">
    <text evidence="7">The sequence shown here is derived from an EMBL/GenBank/DDBJ whole genome shotgun (WGS) entry which is preliminary data.</text>
</comment>
<evidence type="ECO:0000256" key="4">
    <source>
        <dbReference type="ARBA" id="ARBA00023125"/>
    </source>
</evidence>
<feature type="zinc finger region" description="C3H1-type" evidence="5">
    <location>
        <begin position="128"/>
        <end position="154"/>
    </location>
</feature>
<sequence length="395" mass="42302">MMGRRVVGNPTVDVPAWSPFDDLVEGVNYHFPVSGIGGEVVGDCLLSEAALAEMRCYLQLAEVAAVEDGEEGADLADPPMDAFSCDEFRMYDFKVRRCGRGRSHDWTECPYAHPGEKARRRDPRKHHYSGAACPEFRQGSCSKGDACELSHGVFECWLHPARYRTQPCKDGTACRRRVCFFAHTPEQLRVLPSQQPPAVWAVDSYDGSPLRHHALDAYFSKGLGLISSSPTSTLISMPADSPPISPIGPAIRRGSWPMGSMLNEVIESLRNVHVGQAAKSMSRYRSSAHGGGLDSSGGLLPGFCSLPSTPTRAPPAGGGWLNLEGVTEMDEAVDRVDSRRALTDEMYGRLNGDGGGVDSSGADIASAAVAAAAALILIGFPSSSSDRFPSSPAMV</sequence>
<organism evidence="7 8">
    <name type="scientific">Platanthera guangdongensis</name>
    <dbReference type="NCBI Taxonomy" id="2320717"/>
    <lineage>
        <taxon>Eukaryota</taxon>
        <taxon>Viridiplantae</taxon>
        <taxon>Streptophyta</taxon>
        <taxon>Embryophyta</taxon>
        <taxon>Tracheophyta</taxon>
        <taxon>Spermatophyta</taxon>
        <taxon>Magnoliopsida</taxon>
        <taxon>Liliopsida</taxon>
        <taxon>Asparagales</taxon>
        <taxon>Orchidaceae</taxon>
        <taxon>Orchidoideae</taxon>
        <taxon>Orchideae</taxon>
        <taxon>Orchidinae</taxon>
        <taxon>Platanthera</taxon>
    </lineage>
</organism>
<dbReference type="PANTHER" id="PTHR14493">
    <property type="entry name" value="UNKEMPT FAMILY MEMBER"/>
    <property type="match status" value="1"/>
</dbReference>
<accession>A0ABR2MHW5</accession>
<dbReference type="Proteomes" id="UP001412067">
    <property type="component" value="Unassembled WGS sequence"/>
</dbReference>
<evidence type="ECO:0000256" key="2">
    <source>
        <dbReference type="ARBA" id="ARBA00022771"/>
    </source>
</evidence>
<dbReference type="SMART" id="SM00356">
    <property type="entry name" value="ZnF_C3H1"/>
    <property type="match status" value="2"/>
</dbReference>
<gene>
    <name evidence="7" type="ORF">KSP40_PGU006135</name>
</gene>
<evidence type="ECO:0000313" key="8">
    <source>
        <dbReference type="Proteomes" id="UP001412067"/>
    </source>
</evidence>
<dbReference type="InterPro" id="IPR000571">
    <property type="entry name" value="Znf_CCCH"/>
</dbReference>
<dbReference type="EMBL" id="JBBWWR010000007">
    <property type="protein sequence ID" value="KAK8963715.1"/>
    <property type="molecule type" value="Genomic_DNA"/>
</dbReference>
<proteinExistence type="predicted"/>